<protein>
    <recommendedName>
        <fullName evidence="2">Parvovirus non-structural protein 1 helicase domain-containing protein</fullName>
    </recommendedName>
</protein>
<dbReference type="Gene3D" id="3.40.50.300">
    <property type="entry name" value="P-loop containing nucleotide triphosphate hydrolases"/>
    <property type="match status" value="1"/>
</dbReference>
<dbReference type="AlphaFoldDB" id="A0AAV1ZJ77"/>
<evidence type="ECO:0000313" key="3">
    <source>
        <dbReference type="EMBL" id="CAL1271787.1"/>
    </source>
</evidence>
<dbReference type="GO" id="GO:0019079">
    <property type="term" value="P:viral genome replication"/>
    <property type="evidence" value="ECO:0007669"/>
    <property type="project" value="InterPro"/>
</dbReference>
<accession>A0AAV1ZJ77</accession>
<comment type="caution">
    <text evidence="3">The sequence shown here is derived from an EMBL/GenBank/DDBJ whole genome shotgun (WGS) entry which is preliminary data.</text>
</comment>
<feature type="domain" description="Parvovirus non-structural protein 1 helicase" evidence="2">
    <location>
        <begin position="238"/>
        <end position="360"/>
    </location>
</feature>
<dbReference type="Pfam" id="PF01057">
    <property type="entry name" value="Parvo_NS1"/>
    <property type="match status" value="1"/>
</dbReference>
<gene>
    <name evidence="3" type="ORF">LARSCL_LOCUS6011</name>
</gene>
<feature type="region of interest" description="Disordered" evidence="1">
    <location>
        <begin position="438"/>
        <end position="506"/>
    </location>
</feature>
<feature type="compositionally biased region" description="Basic and acidic residues" evidence="1">
    <location>
        <begin position="460"/>
        <end position="480"/>
    </location>
</feature>
<proteinExistence type="predicted"/>
<dbReference type="InterPro" id="IPR001257">
    <property type="entry name" value="Parvovirus_NS1_helicase"/>
</dbReference>
<dbReference type="InterPro" id="IPR027417">
    <property type="entry name" value="P-loop_NTPase"/>
</dbReference>
<dbReference type="EMBL" id="CAXIEN010000056">
    <property type="protein sequence ID" value="CAL1271787.1"/>
    <property type="molecule type" value="Genomic_DNA"/>
</dbReference>
<name>A0AAV1ZJ77_9ARAC</name>
<evidence type="ECO:0000256" key="1">
    <source>
        <dbReference type="SAM" id="MobiDB-lite"/>
    </source>
</evidence>
<reference evidence="3 4" key="1">
    <citation type="submission" date="2024-04" db="EMBL/GenBank/DDBJ databases">
        <authorList>
            <person name="Rising A."/>
            <person name="Reimegard J."/>
            <person name="Sonavane S."/>
            <person name="Akerstrom W."/>
            <person name="Nylinder S."/>
            <person name="Hedman E."/>
            <person name="Kallberg Y."/>
        </authorList>
    </citation>
    <scope>NUCLEOTIDE SEQUENCE [LARGE SCALE GENOMIC DNA]</scope>
</reference>
<organism evidence="3 4">
    <name type="scientific">Larinioides sclopetarius</name>
    <dbReference type="NCBI Taxonomy" id="280406"/>
    <lineage>
        <taxon>Eukaryota</taxon>
        <taxon>Metazoa</taxon>
        <taxon>Ecdysozoa</taxon>
        <taxon>Arthropoda</taxon>
        <taxon>Chelicerata</taxon>
        <taxon>Arachnida</taxon>
        <taxon>Araneae</taxon>
        <taxon>Araneomorphae</taxon>
        <taxon>Entelegynae</taxon>
        <taxon>Araneoidea</taxon>
        <taxon>Araneidae</taxon>
        <taxon>Larinioides</taxon>
    </lineage>
</organism>
<dbReference type="Proteomes" id="UP001497382">
    <property type="component" value="Unassembled WGS sequence"/>
</dbReference>
<feature type="compositionally biased region" description="Polar residues" evidence="1">
    <location>
        <begin position="438"/>
        <end position="450"/>
    </location>
</feature>
<dbReference type="SUPFAM" id="SSF52540">
    <property type="entry name" value="P-loop containing nucleoside triphosphate hydrolases"/>
    <property type="match status" value="1"/>
</dbReference>
<evidence type="ECO:0000259" key="2">
    <source>
        <dbReference type="Pfam" id="PF01057"/>
    </source>
</evidence>
<sequence length="506" mass="58345">MFSYHKIVFGIKHRYQISDVLKIFKQQRSCSILISEHNALDVDKCCDRPDVHYHGMVEFNDGESKIGIFLTYLSPYCLYINTDHCSNPVEYMTYITLAPKRIIAQEILNSSKLLEYLETASRMKSDVMEKKTERKLSLINRNNNILKIVDFLLKFGYYGNNVLSKYKKDEPCLAWFQKWVDENIEVVQSISHRSIETAMSISQKIILNSSILVLSNRFELQDGYLLPEESAKFVLDWCSYQKLDPKAFIKNLIRCLDKRGGNRNSIYLQGSANSGKTYIIQSIIDACFHVGQVTVESSAYSFVWEKCADKRLIVLREPHFSMINFDQLDKILSGSGTLIYKHNDVVDYLPPTPVIILANEQDWIDDPQLSEKIKRRFLCCYSDLKNFPIMPKKKLHPRWLNLLKNSADVDQFDDKTASTHLQKISRDDLLTTEKTRNTNQISGSENTMQPDTKYRKRPKSGIEHDGGRNKMESGGSERYKGQIPKKVLKTRCNQTPNIGSIGHDGE</sequence>
<evidence type="ECO:0000313" key="4">
    <source>
        <dbReference type="Proteomes" id="UP001497382"/>
    </source>
</evidence>
<keyword evidence="4" id="KW-1185">Reference proteome</keyword>